<dbReference type="OrthoDB" id="190887at2"/>
<evidence type="ECO:0008006" key="4">
    <source>
        <dbReference type="Google" id="ProtNLM"/>
    </source>
</evidence>
<dbReference type="RefSeq" id="WP_093328524.1">
    <property type="nucleotide sequence ID" value="NZ_AP027363.1"/>
</dbReference>
<dbReference type="AlphaFoldDB" id="A0A1I0CK56"/>
<reference evidence="2 3" key="1">
    <citation type="submission" date="2016-10" db="EMBL/GenBank/DDBJ databases">
        <authorList>
            <person name="de Groot N.N."/>
        </authorList>
    </citation>
    <scope>NUCLEOTIDE SEQUENCE [LARGE SCALE GENOMIC DNA]</scope>
    <source>
        <strain evidence="2 3">DSM 19706</strain>
    </source>
</reference>
<evidence type="ECO:0000313" key="2">
    <source>
        <dbReference type="EMBL" id="SET20009.1"/>
    </source>
</evidence>
<keyword evidence="3" id="KW-1185">Reference proteome</keyword>
<dbReference type="Proteomes" id="UP000199308">
    <property type="component" value="Unassembled WGS sequence"/>
</dbReference>
<accession>A0A1I0CK56</accession>
<feature type="chain" id="PRO_5011634847" description="Porin" evidence="1">
    <location>
        <begin position="23"/>
        <end position="344"/>
    </location>
</feature>
<sequence>MLQRLKLAIAAALMSASSASYAGYEFTVGEDGKLIFGGYIKADMRVTSGNIAFKDFWTGTGDVLLEDTTSTKFFVNESRFNTKYVHGDVTGFIEMDFYGGGGNEVVSNSVHPRLRHAFIKYKNFTVGQTWTTFMNVSALPETADFAGPTVGEAFIRQTMVRYEIGDFQVALENPETAGGDPSQDVLPDVVGKYTFAGDWGNVSVAGLFRQLNVDADNSETGLGVSVAGSIKLYGKSDLKFQIHGGNTGRYVGVGATPDVVGNEAEETVSYMVSYRHFWTEAARTSVFLGNITTDVGDIDRSHWGVNFFSDINKDLSYGVEVGQFEMADKDADSFYGQVSFKYVL</sequence>
<keyword evidence="1" id="KW-0732">Signal</keyword>
<feature type="signal peptide" evidence="1">
    <location>
        <begin position="1"/>
        <end position="22"/>
    </location>
</feature>
<dbReference type="STRING" id="349064.SAMN05660429_01228"/>
<proteinExistence type="predicted"/>
<dbReference type="Pfam" id="PF19577">
    <property type="entry name" value="DcaP"/>
    <property type="match status" value="1"/>
</dbReference>
<organism evidence="2 3">
    <name type="scientific">Thalassotalea agarivorans</name>
    <name type="common">Thalassomonas agarivorans</name>
    <dbReference type="NCBI Taxonomy" id="349064"/>
    <lineage>
        <taxon>Bacteria</taxon>
        <taxon>Pseudomonadati</taxon>
        <taxon>Pseudomonadota</taxon>
        <taxon>Gammaproteobacteria</taxon>
        <taxon>Alteromonadales</taxon>
        <taxon>Colwelliaceae</taxon>
        <taxon>Thalassotalea</taxon>
    </lineage>
</organism>
<dbReference type="InterPro" id="IPR045748">
    <property type="entry name" value="DcaP"/>
</dbReference>
<name>A0A1I0CK56_THASX</name>
<gene>
    <name evidence="2" type="ORF">SAMN05660429_01228</name>
</gene>
<dbReference type="SUPFAM" id="SSF56935">
    <property type="entry name" value="Porins"/>
    <property type="match status" value="1"/>
</dbReference>
<evidence type="ECO:0000313" key="3">
    <source>
        <dbReference type="Proteomes" id="UP000199308"/>
    </source>
</evidence>
<protein>
    <recommendedName>
        <fullName evidence="4">Porin</fullName>
    </recommendedName>
</protein>
<dbReference type="EMBL" id="FOHK01000005">
    <property type="protein sequence ID" value="SET20009.1"/>
    <property type="molecule type" value="Genomic_DNA"/>
</dbReference>
<evidence type="ECO:0000256" key="1">
    <source>
        <dbReference type="SAM" id="SignalP"/>
    </source>
</evidence>